<dbReference type="Proteomes" id="UP001209885">
    <property type="component" value="Unassembled WGS sequence"/>
</dbReference>
<accession>A0ABT3RP05</accession>
<protein>
    <submittedName>
        <fullName evidence="2">GyrI-like domain-containing protein</fullName>
    </submittedName>
</protein>
<dbReference type="InterPro" id="IPR011256">
    <property type="entry name" value="Reg_factor_effector_dom_sf"/>
</dbReference>
<dbReference type="SMART" id="SM00871">
    <property type="entry name" value="AraC_E_bind"/>
    <property type="match status" value="1"/>
</dbReference>
<dbReference type="PANTHER" id="PTHR40055:SF1">
    <property type="entry name" value="TRANSCRIPTIONAL REGULATOR YGIV-RELATED"/>
    <property type="match status" value="1"/>
</dbReference>
<dbReference type="EMBL" id="JAPFQN010000003">
    <property type="protein sequence ID" value="MCX2743268.1"/>
    <property type="molecule type" value="Genomic_DNA"/>
</dbReference>
<feature type="domain" description="AraC effector-binding" evidence="1">
    <location>
        <begin position="1"/>
        <end position="156"/>
    </location>
</feature>
<comment type="caution">
    <text evidence="2">The sequence shown here is derived from an EMBL/GenBank/DDBJ whole genome shotgun (WGS) entry which is preliminary data.</text>
</comment>
<dbReference type="Pfam" id="PF06445">
    <property type="entry name" value="GyrI-like"/>
    <property type="match status" value="1"/>
</dbReference>
<evidence type="ECO:0000313" key="3">
    <source>
        <dbReference type="Proteomes" id="UP001209885"/>
    </source>
</evidence>
<dbReference type="InterPro" id="IPR050908">
    <property type="entry name" value="SmbC-like"/>
</dbReference>
<dbReference type="InterPro" id="IPR010499">
    <property type="entry name" value="AraC_E-bd"/>
</dbReference>
<sequence length="156" mass="18028">MKPEIKNLSSRKLLGLKTKMSLADNKTGQLWARFIPMIKKIEKSQSQDKISLQIYPQDFFTDFSPSANFEKWAGVFVEGHDPDYEDLELLNIPEGKYAVFNYKGPAGDPKVFQYIFAEWLPKSGFMLDDRPHFEVLGNNYSNTSPESEEEIWIPIK</sequence>
<organism evidence="2 3">
    <name type="scientific">Mangrovivirga halotolerans</name>
    <dbReference type="NCBI Taxonomy" id="2993936"/>
    <lineage>
        <taxon>Bacteria</taxon>
        <taxon>Pseudomonadati</taxon>
        <taxon>Bacteroidota</taxon>
        <taxon>Cytophagia</taxon>
        <taxon>Cytophagales</taxon>
        <taxon>Mangrovivirgaceae</taxon>
        <taxon>Mangrovivirga</taxon>
    </lineage>
</organism>
<name>A0ABT3RP05_9BACT</name>
<dbReference type="Gene3D" id="3.20.80.10">
    <property type="entry name" value="Regulatory factor, effector binding domain"/>
    <property type="match status" value="1"/>
</dbReference>
<dbReference type="PANTHER" id="PTHR40055">
    <property type="entry name" value="TRANSCRIPTIONAL REGULATOR YGIV-RELATED"/>
    <property type="match status" value="1"/>
</dbReference>
<keyword evidence="3" id="KW-1185">Reference proteome</keyword>
<dbReference type="RefSeq" id="WP_266055643.1">
    <property type="nucleotide sequence ID" value="NZ_JAPFQN010000003.1"/>
</dbReference>
<evidence type="ECO:0000313" key="2">
    <source>
        <dbReference type="EMBL" id="MCX2743268.1"/>
    </source>
</evidence>
<gene>
    <name evidence="2" type="ORF">OO013_05295</name>
</gene>
<reference evidence="2 3" key="1">
    <citation type="submission" date="2022-11" db="EMBL/GenBank/DDBJ databases">
        <title>The characterization of three novel Bacteroidetes species and genomic analysis of their roles in tidal elemental geochemical cycles.</title>
        <authorList>
            <person name="Ma K."/>
        </authorList>
    </citation>
    <scope>NUCLEOTIDE SEQUENCE [LARGE SCALE GENOMIC DNA]</scope>
    <source>
        <strain evidence="2 3">M17</strain>
    </source>
</reference>
<dbReference type="InterPro" id="IPR029442">
    <property type="entry name" value="GyrI-like"/>
</dbReference>
<proteinExistence type="predicted"/>
<dbReference type="SUPFAM" id="SSF55136">
    <property type="entry name" value="Probable bacterial effector-binding domain"/>
    <property type="match status" value="1"/>
</dbReference>
<evidence type="ECO:0000259" key="1">
    <source>
        <dbReference type="SMART" id="SM00871"/>
    </source>
</evidence>